<reference evidence="1" key="1">
    <citation type="submission" date="2021-01" db="EMBL/GenBank/DDBJ databases">
        <authorList>
            <consortium name="Genoscope - CEA"/>
            <person name="William W."/>
        </authorList>
    </citation>
    <scope>NUCLEOTIDE SEQUENCE</scope>
</reference>
<gene>
    <name evidence="1" type="ORF">DARMORV10_C09P25040.1</name>
</gene>
<accession>A0A816IVN2</accession>
<dbReference type="AlphaFoldDB" id="A0A816IVN2"/>
<sequence>MPELFTTGISCLCSRLKEIVSLTQTDTHTPSIWSRCSFLPPNCYDLTLFEVKMRESHLRKFRWEEQVWEDLYYWDIHKEETSDVSNMTISVLE</sequence>
<dbReference type="EMBL" id="HG994373">
    <property type="protein sequence ID" value="CAF1729342.1"/>
    <property type="molecule type" value="Genomic_DNA"/>
</dbReference>
<dbReference type="Proteomes" id="UP001295469">
    <property type="component" value="Chromosome C09"/>
</dbReference>
<protein>
    <submittedName>
        <fullName evidence="1">(rape) hypothetical protein</fullName>
    </submittedName>
</protein>
<name>A0A816IVN2_BRANA</name>
<proteinExistence type="predicted"/>
<organism evidence="1">
    <name type="scientific">Brassica napus</name>
    <name type="common">Rape</name>
    <dbReference type="NCBI Taxonomy" id="3708"/>
    <lineage>
        <taxon>Eukaryota</taxon>
        <taxon>Viridiplantae</taxon>
        <taxon>Streptophyta</taxon>
        <taxon>Embryophyta</taxon>
        <taxon>Tracheophyta</taxon>
        <taxon>Spermatophyta</taxon>
        <taxon>Magnoliopsida</taxon>
        <taxon>eudicotyledons</taxon>
        <taxon>Gunneridae</taxon>
        <taxon>Pentapetalae</taxon>
        <taxon>rosids</taxon>
        <taxon>malvids</taxon>
        <taxon>Brassicales</taxon>
        <taxon>Brassicaceae</taxon>
        <taxon>Brassiceae</taxon>
        <taxon>Brassica</taxon>
    </lineage>
</organism>
<evidence type="ECO:0000313" key="1">
    <source>
        <dbReference type="EMBL" id="CAF1729342.1"/>
    </source>
</evidence>